<name>A0A5D9C3A6_9SPHN</name>
<dbReference type="AlphaFoldDB" id="A0A5D9C3A6"/>
<comment type="caution">
    <text evidence="2">The sequence shown here is derived from an EMBL/GenBank/DDBJ whole genome shotgun (WGS) entry which is preliminary data.</text>
</comment>
<organism evidence="2 3">
    <name type="scientific">Sphingomonas montanisoli</name>
    <dbReference type="NCBI Taxonomy" id="2606412"/>
    <lineage>
        <taxon>Bacteria</taxon>
        <taxon>Pseudomonadati</taxon>
        <taxon>Pseudomonadota</taxon>
        <taxon>Alphaproteobacteria</taxon>
        <taxon>Sphingomonadales</taxon>
        <taxon>Sphingomonadaceae</taxon>
        <taxon>Sphingomonas</taxon>
    </lineage>
</organism>
<protein>
    <submittedName>
        <fullName evidence="2">Uncharacterized protein</fullName>
    </submittedName>
</protein>
<dbReference type="EMBL" id="VTOU01000003">
    <property type="protein sequence ID" value="TZG25767.1"/>
    <property type="molecule type" value="Genomic_DNA"/>
</dbReference>
<reference evidence="2 3" key="1">
    <citation type="submission" date="2019-08" db="EMBL/GenBank/DDBJ databases">
        <authorList>
            <person name="Wang G."/>
            <person name="Xu Z."/>
        </authorList>
    </citation>
    <scope>NUCLEOTIDE SEQUENCE [LARGE SCALE GENOMIC DNA]</scope>
    <source>
        <strain evidence="2 3">ZX</strain>
    </source>
</reference>
<accession>A0A5D9C3A6</accession>
<keyword evidence="3" id="KW-1185">Reference proteome</keyword>
<dbReference type="Proteomes" id="UP000322077">
    <property type="component" value="Unassembled WGS sequence"/>
</dbReference>
<proteinExistence type="predicted"/>
<evidence type="ECO:0000313" key="2">
    <source>
        <dbReference type="EMBL" id="TZG25767.1"/>
    </source>
</evidence>
<feature type="region of interest" description="Disordered" evidence="1">
    <location>
        <begin position="1"/>
        <end position="56"/>
    </location>
</feature>
<evidence type="ECO:0000256" key="1">
    <source>
        <dbReference type="SAM" id="MobiDB-lite"/>
    </source>
</evidence>
<evidence type="ECO:0000313" key="3">
    <source>
        <dbReference type="Proteomes" id="UP000322077"/>
    </source>
</evidence>
<gene>
    <name evidence="2" type="ORF">FYJ91_12275</name>
</gene>
<dbReference type="RefSeq" id="WP_149522573.1">
    <property type="nucleotide sequence ID" value="NZ_VTOU01000003.1"/>
</dbReference>
<sequence>MSKRELIDTGTDKRYVRRDDEGKFTESDDVSKSLSADSRHDAKTMAKPGQGDRGDG</sequence>